<dbReference type="Gene3D" id="1.10.260.40">
    <property type="entry name" value="lambda repressor-like DNA-binding domains"/>
    <property type="match status" value="1"/>
</dbReference>
<evidence type="ECO:0000313" key="2">
    <source>
        <dbReference type="EMBL" id="GLR18254.1"/>
    </source>
</evidence>
<dbReference type="Proteomes" id="UP001156666">
    <property type="component" value="Unassembled WGS sequence"/>
</dbReference>
<comment type="caution">
    <text evidence="2">The sequence shown here is derived from an EMBL/GenBank/DDBJ whole genome shotgun (WGS) entry which is preliminary data.</text>
</comment>
<gene>
    <name evidence="2" type="ORF">GCM10007940_28700</name>
</gene>
<dbReference type="EMBL" id="BSOH01000020">
    <property type="protein sequence ID" value="GLR18254.1"/>
    <property type="molecule type" value="Genomic_DNA"/>
</dbReference>
<dbReference type="SUPFAM" id="SSF47413">
    <property type="entry name" value="lambda repressor-like DNA-binding domains"/>
    <property type="match status" value="1"/>
</dbReference>
<dbReference type="AlphaFoldDB" id="A0AA37WGA7"/>
<keyword evidence="3" id="KW-1185">Reference proteome</keyword>
<proteinExistence type="predicted"/>
<evidence type="ECO:0000259" key="1">
    <source>
        <dbReference type="SMART" id="SM00530"/>
    </source>
</evidence>
<dbReference type="SMART" id="SM00530">
    <property type="entry name" value="HTH_XRE"/>
    <property type="match status" value="1"/>
</dbReference>
<feature type="domain" description="HTH cro/C1-type" evidence="1">
    <location>
        <begin position="69"/>
        <end position="124"/>
    </location>
</feature>
<dbReference type="CDD" id="cd00093">
    <property type="entry name" value="HTH_XRE"/>
    <property type="match status" value="1"/>
</dbReference>
<sequence length="156" mass="18228">MANYEDTGLQVQPMDTSTQEFKDFQLLIKAKVQSATLEEKIKIKMLGLKFQMEDYLNSEDENIIPVGHFVKKALSQLNIKHKTFAKYIDLKSPNLSKLLKGERKINMEQALIFENLFDIKAELWIALQTKNQLAQLEKLNRKKFKKYTIKDLVYEG</sequence>
<dbReference type="RefSeq" id="WP_235293620.1">
    <property type="nucleotide sequence ID" value="NZ_BSOH01000020.1"/>
</dbReference>
<dbReference type="InterPro" id="IPR010982">
    <property type="entry name" value="Lambda_DNA-bd_dom_sf"/>
</dbReference>
<evidence type="ECO:0000313" key="3">
    <source>
        <dbReference type="Proteomes" id="UP001156666"/>
    </source>
</evidence>
<organism evidence="2 3">
    <name type="scientific">Portibacter lacus</name>
    <dbReference type="NCBI Taxonomy" id="1099794"/>
    <lineage>
        <taxon>Bacteria</taxon>
        <taxon>Pseudomonadati</taxon>
        <taxon>Bacteroidota</taxon>
        <taxon>Saprospiria</taxon>
        <taxon>Saprospirales</taxon>
        <taxon>Haliscomenobacteraceae</taxon>
        <taxon>Portibacter</taxon>
    </lineage>
</organism>
<protein>
    <recommendedName>
        <fullName evidence="1">HTH cro/C1-type domain-containing protein</fullName>
    </recommendedName>
</protein>
<name>A0AA37WGA7_9BACT</name>
<reference evidence="2" key="1">
    <citation type="journal article" date="2014" name="Int. J. Syst. Evol. Microbiol.">
        <title>Complete genome sequence of Corynebacterium casei LMG S-19264T (=DSM 44701T), isolated from a smear-ripened cheese.</title>
        <authorList>
            <consortium name="US DOE Joint Genome Institute (JGI-PGF)"/>
            <person name="Walter F."/>
            <person name="Albersmeier A."/>
            <person name="Kalinowski J."/>
            <person name="Ruckert C."/>
        </authorList>
    </citation>
    <scope>NUCLEOTIDE SEQUENCE</scope>
    <source>
        <strain evidence="2">NBRC 108769</strain>
    </source>
</reference>
<reference evidence="2" key="2">
    <citation type="submission" date="2023-01" db="EMBL/GenBank/DDBJ databases">
        <title>Draft genome sequence of Portibacter lacus strain NBRC 108769.</title>
        <authorList>
            <person name="Sun Q."/>
            <person name="Mori K."/>
        </authorList>
    </citation>
    <scope>NUCLEOTIDE SEQUENCE</scope>
    <source>
        <strain evidence="2">NBRC 108769</strain>
    </source>
</reference>
<dbReference type="InterPro" id="IPR001387">
    <property type="entry name" value="Cro/C1-type_HTH"/>
</dbReference>
<accession>A0AA37WGA7</accession>
<dbReference type="GO" id="GO:0003677">
    <property type="term" value="F:DNA binding"/>
    <property type="evidence" value="ECO:0007669"/>
    <property type="project" value="InterPro"/>
</dbReference>